<organism evidence="2 3">
    <name type="scientific">Enhygromyxa salina</name>
    <dbReference type="NCBI Taxonomy" id="215803"/>
    <lineage>
        <taxon>Bacteria</taxon>
        <taxon>Pseudomonadati</taxon>
        <taxon>Myxococcota</taxon>
        <taxon>Polyangia</taxon>
        <taxon>Nannocystales</taxon>
        <taxon>Nannocystaceae</taxon>
        <taxon>Enhygromyxa</taxon>
    </lineage>
</organism>
<dbReference type="RefSeq" id="WP_106393886.1">
    <property type="nucleotide sequence ID" value="NZ_PVNK01000200.1"/>
</dbReference>
<evidence type="ECO:0000256" key="1">
    <source>
        <dbReference type="SAM" id="SignalP"/>
    </source>
</evidence>
<gene>
    <name evidence="2" type="ORF">ENSA5_46260</name>
</gene>
<dbReference type="Proteomes" id="UP000237968">
    <property type="component" value="Unassembled WGS sequence"/>
</dbReference>
<protein>
    <recommendedName>
        <fullName evidence="4">Lipoprotein</fullName>
    </recommendedName>
</protein>
<evidence type="ECO:0008006" key="4">
    <source>
        <dbReference type="Google" id="ProtNLM"/>
    </source>
</evidence>
<keyword evidence="3" id="KW-1185">Reference proteome</keyword>
<dbReference type="OrthoDB" id="3297125at2"/>
<proteinExistence type="predicted"/>
<sequence length="190" mass="19868">MTTLRALIALSCCLGVLACARAPAAAAPEPSAEAAPALMPIEAVSADATAPEARPDTAAEQLLGVAAEDPAVERLFDGAPPEESLFADGARYLGSKARGVELLIERGRISTVFLHGQGHQGYTDYAGAMPGGVAFGDSPDRARALLGEPDAQGARWDKWYRPTWSVHLEYGDSGGVILVTLMTAESDPHR</sequence>
<comment type="caution">
    <text evidence="2">The sequence shown here is derived from an EMBL/GenBank/DDBJ whole genome shotgun (WGS) entry which is preliminary data.</text>
</comment>
<reference evidence="2 3" key="1">
    <citation type="submission" date="2018-03" db="EMBL/GenBank/DDBJ databases">
        <title>Draft Genome Sequences of the Obligatory Marine Myxobacteria Enhygromyxa salina SWB005.</title>
        <authorList>
            <person name="Poehlein A."/>
            <person name="Moghaddam J.A."/>
            <person name="Harms H."/>
            <person name="Alanjari M."/>
            <person name="Koenig G.M."/>
            <person name="Daniel R."/>
            <person name="Schaeberle T.F."/>
        </authorList>
    </citation>
    <scope>NUCLEOTIDE SEQUENCE [LARGE SCALE GENOMIC DNA]</scope>
    <source>
        <strain evidence="2 3">SWB005</strain>
    </source>
</reference>
<name>A0A2S9XJB4_9BACT</name>
<feature type="chain" id="PRO_5015456284" description="Lipoprotein" evidence="1">
    <location>
        <begin position="25"/>
        <end position="190"/>
    </location>
</feature>
<evidence type="ECO:0000313" key="3">
    <source>
        <dbReference type="Proteomes" id="UP000237968"/>
    </source>
</evidence>
<dbReference type="EMBL" id="PVNK01000200">
    <property type="protein sequence ID" value="PRP92958.1"/>
    <property type="molecule type" value="Genomic_DNA"/>
</dbReference>
<dbReference type="PROSITE" id="PS51257">
    <property type="entry name" value="PROKAR_LIPOPROTEIN"/>
    <property type="match status" value="1"/>
</dbReference>
<keyword evidence="1" id="KW-0732">Signal</keyword>
<feature type="signal peptide" evidence="1">
    <location>
        <begin position="1"/>
        <end position="24"/>
    </location>
</feature>
<dbReference type="AlphaFoldDB" id="A0A2S9XJB4"/>
<evidence type="ECO:0000313" key="2">
    <source>
        <dbReference type="EMBL" id="PRP92958.1"/>
    </source>
</evidence>
<accession>A0A2S9XJB4</accession>